<name>A0A1H8SZ01_9ACTN</name>
<dbReference type="EMBL" id="FODD01000046">
    <property type="protein sequence ID" value="SEO84149.1"/>
    <property type="molecule type" value="Genomic_DNA"/>
</dbReference>
<dbReference type="AlphaFoldDB" id="A0A1H8SZ01"/>
<dbReference type="STRING" id="310780.SAMN05216267_104689"/>
<gene>
    <name evidence="1" type="ORF">SAMN05216267_104689</name>
</gene>
<accession>A0A1H8SZ01</accession>
<keyword evidence="2" id="KW-1185">Reference proteome</keyword>
<protein>
    <submittedName>
        <fullName evidence="1">Uncharacterized protein</fullName>
    </submittedName>
</protein>
<organism evidence="1 2">
    <name type="scientific">Actinacidiphila rubida</name>
    <dbReference type="NCBI Taxonomy" id="310780"/>
    <lineage>
        <taxon>Bacteria</taxon>
        <taxon>Bacillati</taxon>
        <taxon>Actinomycetota</taxon>
        <taxon>Actinomycetes</taxon>
        <taxon>Kitasatosporales</taxon>
        <taxon>Streptomycetaceae</taxon>
        <taxon>Actinacidiphila</taxon>
    </lineage>
</organism>
<evidence type="ECO:0000313" key="1">
    <source>
        <dbReference type="EMBL" id="SEO84149.1"/>
    </source>
</evidence>
<proteinExistence type="predicted"/>
<reference evidence="1 2" key="1">
    <citation type="submission" date="2016-10" db="EMBL/GenBank/DDBJ databases">
        <authorList>
            <person name="de Groot N.N."/>
        </authorList>
    </citation>
    <scope>NUCLEOTIDE SEQUENCE [LARGE SCALE GENOMIC DNA]</scope>
    <source>
        <strain evidence="1 2">CGMCC 4.2026</strain>
    </source>
</reference>
<evidence type="ECO:0000313" key="2">
    <source>
        <dbReference type="Proteomes" id="UP000181951"/>
    </source>
</evidence>
<dbReference type="Proteomes" id="UP000181951">
    <property type="component" value="Unassembled WGS sequence"/>
</dbReference>
<sequence length="74" mass="8004">MSARAEPAGAATIARRAAAAPLSAQDVTWRAYYDHSHGCAECHRRLLNCETGAALWEAYRAARGPILHPMPGRC</sequence>
<dbReference type="RefSeq" id="WP_069463657.1">
    <property type="nucleotide sequence ID" value="NZ_FODD01000046.1"/>
</dbReference>